<dbReference type="PRINTS" id="PR01003">
    <property type="entry name" value="FLGFLIH"/>
</dbReference>
<dbReference type="InterPro" id="IPR051472">
    <property type="entry name" value="T3SS_Stator/FliH"/>
</dbReference>
<dbReference type="NCBIfam" id="NF004270">
    <property type="entry name" value="PRK05687.2-1"/>
    <property type="match status" value="1"/>
</dbReference>
<evidence type="ECO:0000259" key="11">
    <source>
        <dbReference type="Pfam" id="PF02108"/>
    </source>
</evidence>
<dbReference type="GO" id="GO:0003774">
    <property type="term" value="F:cytoskeletal motor activity"/>
    <property type="evidence" value="ECO:0007669"/>
    <property type="project" value="InterPro"/>
</dbReference>
<comment type="function">
    <text evidence="1">Needed for flagellar regrowth and assembly.</text>
</comment>
<dbReference type="GO" id="GO:0009288">
    <property type="term" value="C:bacterial-type flagellum"/>
    <property type="evidence" value="ECO:0007669"/>
    <property type="project" value="InterPro"/>
</dbReference>
<dbReference type="RefSeq" id="WP_039223072.1">
    <property type="nucleotide sequence ID" value="NZ_JWLW01000066.1"/>
</dbReference>
<evidence type="ECO:0000256" key="10">
    <source>
        <dbReference type="SAM" id="MobiDB-lite"/>
    </source>
</evidence>
<dbReference type="InterPro" id="IPR018035">
    <property type="entry name" value="Flagellar_FliH/T3SS_HrpE"/>
</dbReference>
<accession>A0A0B3YV79</accession>
<keyword evidence="13" id="KW-1185">Reference proteome</keyword>
<evidence type="ECO:0000256" key="6">
    <source>
        <dbReference type="ARBA" id="ARBA00022490"/>
    </source>
</evidence>
<dbReference type="GO" id="GO:0005829">
    <property type="term" value="C:cytosol"/>
    <property type="evidence" value="ECO:0007669"/>
    <property type="project" value="TreeGrafter"/>
</dbReference>
<organism evidence="12 13">
    <name type="scientific">Alteromonas marina</name>
    <dbReference type="NCBI Taxonomy" id="203795"/>
    <lineage>
        <taxon>Bacteria</taxon>
        <taxon>Pseudomonadati</taxon>
        <taxon>Pseudomonadota</taxon>
        <taxon>Gammaproteobacteria</taxon>
        <taxon>Alteromonadales</taxon>
        <taxon>Alteromonadaceae</taxon>
        <taxon>Alteromonas/Salinimonas group</taxon>
        <taxon>Alteromonas</taxon>
    </lineage>
</organism>
<evidence type="ECO:0000313" key="13">
    <source>
        <dbReference type="Proteomes" id="UP000031197"/>
    </source>
</evidence>
<dbReference type="Pfam" id="PF02108">
    <property type="entry name" value="FliH"/>
    <property type="match status" value="1"/>
</dbReference>
<name>A0A0B3YV79_9ALTE</name>
<dbReference type="OrthoDB" id="8480773at2"/>
<keyword evidence="5" id="KW-0813">Transport</keyword>
<gene>
    <name evidence="12" type="ORF">RJ41_16460</name>
</gene>
<evidence type="ECO:0000256" key="4">
    <source>
        <dbReference type="ARBA" id="ARBA00016507"/>
    </source>
</evidence>
<keyword evidence="7" id="KW-1005">Bacterial flagellum biogenesis</keyword>
<evidence type="ECO:0000256" key="7">
    <source>
        <dbReference type="ARBA" id="ARBA00022795"/>
    </source>
</evidence>
<evidence type="ECO:0000256" key="8">
    <source>
        <dbReference type="ARBA" id="ARBA00022927"/>
    </source>
</evidence>
<feature type="domain" description="Flagellar assembly protein FliH/Type III secretion system HrpE" evidence="11">
    <location>
        <begin position="126"/>
        <end position="246"/>
    </location>
</feature>
<evidence type="ECO:0000256" key="2">
    <source>
        <dbReference type="ARBA" id="ARBA00004496"/>
    </source>
</evidence>
<reference evidence="12 13" key="1">
    <citation type="submission" date="2014-12" db="EMBL/GenBank/DDBJ databases">
        <title>Genome sequencing of Alteromonas marina AD001.</title>
        <authorList>
            <person name="Adrian T.G.S."/>
            <person name="Chan K.G."/>
        </authorList>
    </citation>
    <scope>NUCLEOTIDE SEQUENCE [LARGE SCALE GENOMIC DNA]</scope>
    <source>
        <strain evidence="12 13">AD001</strain>
    </source>
</reference>
<comment type="caution">
    <text evidence="12">The sequence shown here is derived from an EMBL/GenBank/DDBJ whole genome shotgun (WGS) entry which is preliminary data.</text>
</comment>
<keyword evidence="8" id="KW-0653">Protein transport</keyword>
<dbReference type="PANTHER" id="PTHR34982">
    <property type="entry name" value="YOP PROTEINS TRANSLOCATION PROTEIN L"/>
    <property type="match status" value="1"/>
</dbReference>
<protein>
    <recommendedName>
        <fullName evidence="4">Flagellar assembly protein FliH</fullName>
    </recommendedName>
</protein>
<dbReference type="EMBL" id="JWLW01000066">
    <property type="protein sequence ID" value="KHT44469.1"/>
    <property type="molecule type" value="Genomic_DNA"/>
</dbReference>
<dbReference type="GO" id="GO:0044781">
    <property type="term" value="P:bacterial-type flagellum organization"/>
    <property type="evidence" value="ECO:0007669"/>
    <property type="project" value="UniProtKB-KW"/>
</dbReference>
<evidence type="ECO:0000256" key="5">
    <source>
        <dbReference type="ARBA" id="ARBA00022448"/>
    </source>
</evidence>
<keyword evidence="12" id="KW-0282">Flagellum</keyword>
<comment type="subcellular location">
    <subcellularLocation>
        <location evidence="2">Cytoplasm</location>
    </subcellularLocation>
</comment>
<proteinExistence type="inferred from homology"/>
<dbReference type="InterPro" id="IPR000563">
    <property type="entry name" value="Flag_FliH"/>
</dbReference>
<feature type="region of interest" description="Disordered" evidence="10">
    <location>
        <begin position="1"/>
        <end position="60"/>
    </location>
</feature>
<dbReference type="GO" id="GO:0015031">
    <property type="term" value="P:protein transport"/>
    <property type="evidence" value="ECO:0007669"/>
    <property type="project" value="UniProtKB-KW"/>
</dbReference>
<dbReference type="GO" id="GO:0071973">
    <property type="term" value="P:bacterial-type flagellum-dependent cell motility"/>
    <property type="evidence" value="ECO:0007669"/>
    <property type="project" value="InterPro"/>
</dbReference>
<evidence type="ECO:0000256" key="9">
    <source>
        <dbReference type="ARBA" id="ARBA00023225"/>
    </source>
</evidence>
<evidence type="ECO:0000256" key="1">
    <source>
        <dbReference type="ARBA" id="ARBA00003041"/>
    </source>
</evidence>
<dbReference type="PANTHER" id="PTHR34982:SF1">
    <property type="entry name" value="FLAGELLAR ASSEMBLY PROTEIN FLIH"/>
    <property type="match status" value="1"/>
</dbReference>
<dbReference type="Proteomes" id="UP000031197">
    <property type="component" value="Unassembled WGS sequence"/>
</dbReference>
<evidence type="ECO:0000313" key="12">
    <source>
        <dbReference type="EMBL" id="KHT44469.1"/>
    </source>
</evidence>
<dbReference type="AlphaFoldDB" id="A0A0B3YV79"/>
<evidence type="ECO:0000256" key="3">
    <source>
        <dbReference type="ARBA" id="ARBA00006602"/>
    </source>
</evidence>
<keyword evidence="12" id="KW-0969">Cilium</keyword>
<keyword evidence="9" id="KW-1006">Bacterial flagellum protein export</keyword>
<sequence>MTAKKSFSENEVNEAKKWDLPFVDDPTAPRENEPTNALNKRSDWKYEPPEVEEEIKPPTAEEIEAIRQAAYDEGYQEGKQLGFEEGKAEGLEAGLLEGKEQGHSEGLEQGVEEGRQQMTAQAEVWRMLAEKFHDPLSQANDETRDQLVKLAVTLAKAVIKTEVSTNQQVIVQALSEGIKALPINQADYQIHMNPEDIELVKAHFGEEEITKKGWNLVEAPAMERGGCDITTVQNAVDVSIERRCRDVIDKFLLNQGLSDD</sequence>
<keyword evidence="12" id="KW-0966">Cell projection</keyword>
<keyword evidence="6" id="KW-0963">Cytoplasm</keyword>
<comment type="similarity">
    <text evidence="3">Belongs to the FliH family.</text>
</comment>